<dbReference type="RefSeq" id="XP_013898233.1">
    <property type="nucleotide sequence ID" value="XM_014042779.1"/>
</dbReference>
<evidence type="ECO:0000313" key="2">
    <source>
        <dbReference type="Proteomes" id="UP000054498"/>
    </source>
</evidence>
<keyword evidence="2" id="KW-1185">Reference proteome</keyword>
<dbReference type="OrthoDB" id="10451858at2759"/>
<accession>A0A0D2KV21</accession>
<dbReference type="Proteomes" id="UP000054498">
    <property type="component" value="Unassembled WGS sequence"/>
</dbReference>
<organism evidence="1 2">
    <name type="scientific">Monoraphidium neglectum</name>
    <dbReference type="NCBI Taxonomy" id="145388"/>
    <lineage>
        <taxon>Eukaryota</taxon>
        <taxon>Viridiplantae</taxon>
        <taxon>Chlorophyta</taxon>
        <taxon>core chlorophytes</taxon>
        <taxon>Chlorophyceae</taxon>
        <taxon>CS clade</taxon>
        <taxon>Sphaeropleales</taxon>
        <taxon>Selenastraceae</taxon>
        <taxon>Monoraphidium</taxon>
    </lineage>
</organism>
<gene>
    <name evidence="1" type="ORF">MNEG_8750</name>
</gene>
<proteinExistence type="predicted"/>
<dbReference type="KEGG" id="mng:MNEG_8750"/>
<dbReference type="EMBL" id="KK101918">
    <property type="protein sequence ID" value="KIY99213.1"/>
    <property type="molecule type" value="Genomic_DNA"/>
</dbReference>
<dbReference type="AlphaFoldDB" id="A0A0D2KV21"/>
<evidence type="ECO:0000313" key="1">
    <source>
        <dbReference type="EMBL" id="KIY99213.1"/>
    </source>
</evidence>
<dbReference type="InterPro" id="IPR014710">
    <property type="entry name" value="RmlC-like_jellyroll"/>
</dbReference>
<reference evidence="1 2" key="1">
    <citation type="journal article" date="2013" name="BMC Genomics">
        <title>Reconstruction of the lipid metabolism for the microalga Monoraphidium neglectum from its genome sequence reveals characteristics suitable for biofuel production.</title>
        <authorList>
            <person name="Bogen C."/>
            <person name="Al-Dilaimi A."/>
            <person name="Albersmeier A."/>
            <person name="Wichmann J."/>
            <person name="Grundmann M."/>
            <person name="Rupp O."/>
            <person name="Lauersen K.J."/>
            <person name="Blifernez-Klassen O."/>
            <person name="Kalinowski J."/>
            <person name="Goesmann A."/>
            <person name="Mussgnug J.H."/>
            <person name="Kruse O."/>
        </authorList>
    </citation>
    <scope>NUCLEOTIDE SEQUENCE [LARGE SCALE GENOMIC DNA]</scope>
    <source>
        <strain evidence="1 2">SAG 48.87</strain>
    </source>
</reference>
<dbReference type="GeneID" id="25741625"/>
<dbReference type="Gene3D" id="2.60.120.10">
    <property type="entry name" value="Jelly Rolls"/>
    <property type="match status" value="1"/>
</dbReference>
<sequence>MPRSRAPAAINASRLTNGDMLEWVEWPDDPRHELVFENEHTRIYKAQFDAGQPCETLFHAHREDTVYACISSEGPGGVVLNTEAVLSDDELQAPLSLLPPAPVSFTPGLCFCHLNKRRHKIHRIQTAPENKGSLLFVGAEVLAPPRVASEAPLAHPCYKLEAAQHPKARAYRVTVPPGGSTGPVDWGFCGVVVALSGRPAAAAAVLRGGPVLAPGDAFWFEGPVVAAEFTDGPGGGKGRQEGAGAAELLVFEWL</sequence>
<name>A0A0D2KV21_9CHLO</name>
<protein>
    <submittedName>
        <fullName evidence="1">Uncharacterized protein</fullName>
    </submittedName>
</protein>